<evidence type="ECO:0000313" key="2">
    <source>
        <dbReference type="EMBL" id="SIR36397.1"/>
    </source>
</evidence>
<proteinExistence type="predicted"/>
<organism evidence="2 3">
    <name type="scientific">Pontibacter lucknowensis</name>
    <dbReference type="NCBI Taxonomy" id="1077936"/>
    <lineage>
        <taxon>Bacteria</taxon>
        <taxon>Pseudomonadati</taxon>
        <taxon>Bacteroidota</taxon>
        <taxon>Cytophagia</taxon>
        <taxon>Cytophagales</taxon>
        <taxon>Hymenobacteraceae</taxon>
        <taxon>Pontibacter</taxon>
    </lineage>
</organism>
<dbReference type="EMBL" id="FTNM01000005">
    <property type="protein sequence ID" value="SIR36397.1"/>
    <property type="molecule type" value="Genomic_DNA"/>
</dbReference>
<sequence>MYRIILLFLALFSLGCSTGRIATTANTKPNETIVFGKLTLDSSRPLASEKIVLHFNERLWGKHTVWLDESGYFYMKLPLGNHFLSLLEYRDNIGFYKNLPPNYISVNLTEPEKVYYIGDIYLTWTPVELADMRQNKGVVGAIAEAEKRGEYVPASVESSQQTVNFFKQKFIGNQKEIVTELVTIE</sequence>
<dbReference type="OrthoDB" id="997335at2"/>
<accession>A0A1N7AB75</accession>
<keyword evidence="3" id="KW-1185">Reference proteome</keyword>
<dbReference type="RefSeq" id="WP_007657125.1">
    <property type="nucleotide sequence ID" value="NZ_FTNM01000005.1"/>
</dbReference>
<protein>
    <recommendedName>
        <fullName evidence="4">DUF4369 domain-containing protein</fullName>
    </recommendedName>
</protein>
<reference evidence="3" key="1">
    <citation type="submission" date="2017-01" db="EMBL/GenBank/DDBJ databases">
        <authorList>
            <person name="Varghese N."/>
            <person name="Submissions S."/>
        </authorList>
    </citation>
    <scope>NUCLEOTIDE SEQUENCE [LARGE SCALE GENOMIC DNA]</scope>
    <source>
        <strain evidence="3">DM9</strain>
    </source>
</reference>
<feature type="chain" id="PRO_5009940218" description="DUF4369 domain-containing protein" evidence="1">
    <location>
        <begin position="23"/>
        <end position="185"/>
    </location>
</feature>
<dbReference type="Proteomes" id="UP000185924">
    <property type="component" value="Unassembled WGS sequence"/>
</dbReference>
<gene>
    <name evidence="2" type="ORF">SAMN05421545_3362</name>
</gene>
<evidence type="ECO:0008006" key="4">
    <source>
        <dbReference type="Google" id="ProtNLM"/>
    </source>
</evidence>
<feature type="signal peptide" evidence="1">
    <location>
        <begin position="1"/>
        <end position="22"/>
    </location>
</feature>
<name>A0A1N7AB75_9BACT</name>
<evidence type="ECO:0000313" key="3">
    <source>
        <dbReference type="Proteomes" id="UP000185924"/>
    </source>
</evidence>
<dbReference type="PROSITE" id="PS51257">
    <property type="entry name" value="PROKAR_LIPOPROTEIN"/>
    <property type="match status" value="1"/>
</dbReference>
<keyword evidence="1" id="KW-0732">Signal</keyword>
<dbReference type="STRING" id="1077936.SAMN05421545_3362"/>
<dbReference type="AlphaFoldDB" id="A0A1N7AB75"/>
<evidence type="ECO:0000256" key="1">
    <source>
        <dbReference type="SAM" id="SignalP"/>
    </source>
</evidence>